<keyword evidence="1" id="KW-0472">Membrane</keyword>
<comment type="caution">
    <text evidence="2">The sequence shown here is derived from an EMBL/GenBank/DDBJ whole genome shotgun (WGS) entry which is preliminary data.</text>
</comment>
<evidence type="ECO:0000313" key="2">
    <source>
        <dbReference type="EMBL" id="GGE52378.1"/>
    </source>
</evidence>
<gene>
    <name evidence="2" type="ORF">GCM10011391_34060</name>
</gene>
<accession>A0A8J2YL25</accession>
<organism evidence="2 3">
    <name type="scientific">Pullulanibacillus camelliae</name>
    <dbReference type="NCBI Taxonomy" id="1707096"/>
    <lineage>
        <taxon>Bacteria</taxon>
        <taxon>Bacillati</taxon>
        <taxon>Bacillota</taxon>
        <taxon>Bacilli</taxon>
        <taxon>Bacillales</taxon>
        <taxon>Sporolactobacillaceae</taxon>
        <taxon>Pullulanibacillus</taxon>
    </lineage>
</organism>
<feature type="transmembrane region" description="Helical" evidence="1">
    <location>
        <begin position="161"/>
        <end position="182"/>
    </location>
</feature>
<sequence length="267" mass="31373">MIQWKRGSRREIANLSIWGTSYIHPRNPYIVALWSTTFPGYGHLLLHKYIRGFALIIWEIFINQSSHLNLAMVYSFTGHIEAAKHVLDVNYVYMYIPLYLFAIWDSYRTTVELNNLYQLIETEKPSVNAFTIKPLENNYLDKRNPFMAILWSATVPSVGQLYLNQIISAFFTLVVTVIFVHYSHFIEGIHYILQGNIPKSTAVMDKQWLLYMPSLYLFNIFETYMNVIENNKLFKTEQRLFLKRAYQTKNLKIKGNKVTGNANRSNF</sequence>
<proteinExistence type="predicted"/>
<keyword evidence="1" id="KW-0812">Transmembrane</keyword>
<name>A0A8J2YL25_9BACL</name>
<dbReference type="EMBL" id="BMIR01000021">
    <property type="protein sequence ID" value="GGE52378.1"/>
    <property type="molecule type" value="Genomic_DNA"/>
</dbReference>
<dbReference type="AlphaFoldDB" id="A0A8J2YL25"/>
<keyword evidence="1" id="KW-1133">Transmembrane helix</keyword>
<evidence type="ECO:0000313" key="3">
    <source>
        <dbReference type="Proteomes" id="UP000628775"/>
    </source>
</evidence>
<reference evidence="2" key="1">
    <citation type="journal article" date="2014" name="Int. J. Syst. Evol. Microbiol.">
        <title>Complete genome sequence of Corynebacterium casei LMG S-19264T (=DSM 44701T), isolated from a smear-ripened cheese.</title>
        <authorList>
            <consortium name="US DOE Joint Genome Institute (JGI-PGF)"/>
            <person name="Walter F."/>
            <person name="Albersmeier A."/>
            <person name="Kalinowski J."/>
            <person name="Ruckert C."/>
        </authorList>
    </citation>
    <scope>NUCLEOTIDE SEQUENCE</scope>
    <source>
        <strain evidence="2">CGMCC 1.15371</strain>
    </source>
</reference>
<protein>
    <submittedName>
        <fullName evidence="2">Uncharacterized protein</fullName>
    </submittedName>
</protein>
<dbReference type="Proteomes" id="UP000628775">
    <property type="component" value="Unassembled WGS sequence"/>
</dbReference>
<dbReference type="RefSeq" id="WP_229672712.1">
    <property type="nucleotide sequence ID" value="NZ_BMIR01000021.1"/>
</dbReference>
<evidence type="ECO:0000256" key="1">
    <source>
        <dbReference type="SAM" id="Phobius"/>
    </source>
</evidence>
<keyword evidence="3" id="KW-1185">Reference proteome</keyword>
<feature type="transmembrane region" description="Helical" evidence="1">
    <location>
        <begin position="208"/>
        <end position="228"/>
    </location>
</feature>
<reference evidence="2" key="2">
    <citation type="submission" date="2020-09" db="EMBL/GenBank/DDBJ databases">
        <authorList>
            <person name="Sun Q."/>
            <person name="Zhou Y."/>
        </authorList>
    </citation>
    <scope>NUCLEOTIDE SEQUENCE</scope>
    <source>
        <strain evidence="2">CGMCC 1.15371</strain>
    </source>
</reference>